<evidence type="ECO:0000256" key="2">
    <source>
        <dbReference type="ARBA" id="ARBA00022475"/>
    </source>
</evidence>
<evidence type="ECO:0000313" key="8">
    <source>
        <dbReference type="Proteomes" id="UP000721844"/>
    </source>
</evidence>
<evidence type="ECO:0000256" key="3">
    <source>
        <dbReference type="ARBA" id="ARBA00022692"/>
    </source>
</evidence>
<dbReference type="EMBL" id="JAESVA010000004">
    <property type="protein sequence ID" value="MCB8881335.1"/>
    <property type="molecule type" value="Genomic_DNA"/>
</dbReference>
<dbReference type="PANTHER" id="PTHR30482">
    <property type="entry name" value="HIGH-AFFINITY BRANCHED-CHAIN AMINO ACID TRANSPORT SYSTEM PERMEASE"/>
    <property type="match status" value="1"/>
</dbReference>
<evidence type="ECO:0000256" key="5">
    <source>
        <dbReference type="ARBA" id="ARBA00023136"/>
    </source>
</evidence>
<dbReference type="Pfam" id="PF02653">
    <property type="entry name" value="BPD_transp_2"/>
    <property type="match status" value="1"/>
</dbReference>
<proteinExistence type="predicted"/>
<feature type="transmembrane region" description="Helical" evidence="6">
    <location>
        <begin position="35"/>
        <end position="53"/>
    </location>
</feature>
<dbReference type="PANTHER" id="PTHR30482:SF17">
    <property type="entry name" value="ABC TRANSPORTER ATP-BINDING PROTEIN"/>
    <property type="match status" value="1"/>
</dbReference>
<evidence type="ECO:0000313" key="7">
    <source>
        <dbReference type="EMBL" id="MCB8881335.1"/>
    </source>
</evidence>
<keyword evidence="8" id="KW-1185">Reference proteome</keyword>
<protein>
    <submittedName>
        <fullName evidence="7">Branched-chain amino acid ABC transporter permease</fullName>
    </submittedName>
</protein>
<feature type="transmembrane region" description="Helical" evidence="6">
    <location>
        <begin position="12"/>
        <end position="29"/>
    </location>
</feature>
<feature type="transmembrane region" description="Helical" evidence="6">
    <location>
        <begin position="114"/>
        <end position="133"/>
    </location>
</feature>
<name>A0A963Z216_9PROT</name>
<evidence type="ECO:0000256" key="1">
    <source>
        <dbReference type="ARBA" id="ARBA00004651"/>
    </source>
</evidence>
<comment type="caution">
    <text evidence="7">The sequence shown here is derived from an EMBL/GenBank/DDBJ whole genome shotgun (WGS) entry which is preliminary data.</text>
</comment>
<gene>
    <name evidence="7" type="ORF">ACELLULO517_13890</name>
</gene>
<dbReference type="InterPro" id="IPR001851">
    <property type="entry name" value="ABC_transp_permease"/>
</dbReference>
<keyword evidence="5 6" id="KW-0472">Membrane</keyword>
<comment type="subcellular location">
    <subcellularLocation>
        <location evidence="1">Cell membrane</location>
        <topology evidence="1">Multi-pass membrane protein</topology>
    </subcellularLocation>
</comment>
<dbReference type="CDD" id="cd06581">
    <property type="entry name" value="TM_PBP1_LivM_like"/>
    <property type="match status" value="1"/>
</dbReference>
<dbReference type="InterPro" id="IPR043428">
    <property type="entry name" value="LivM-like"/>
</dbReference>
<feature type="transmembrane region" description="Helical" evidence="6">
    <location>
        <begin position="85"/>
        <end position="107"/>
    </location>
</feature>
<keyword evidence="2" id="KW-1003">Cell membrane</keyword>
<sequence>MSMGVGIGRREITGMVVGAVVLALLPMVVQDSYYRHLLIMVFIYGIVASSWDLSLGYAGIFNFGHMALFGIGLYTYGLATTLLGISPWIALLAGGVLAALAAALISLPILRLKGIYVVLVTFAFGQLVVQLIISQSDYTGGNQGLVRIPSFHIPGHNLMRDHKLGFYYIALILLCCSTVFLRLMVRSRLGLAIRALRDNEEYATSRGISISRQRLITMAGSAVFTGLAGAFYGAYFRNASTDVFGASLTTLLLSMVLLGGISTIYGSLLAALLLTIFSEMIAGLGAWRPIVIGVLIILVMLAYPGGLYGAIAAAARALRRLGRRQASP</sequence>
<dbReference type="RefSeq" id="WP_227308006.1">
    <property type="nucleotide sequence ID" value="NZ_JAESVA010000004.1"/>
</dbReference>
<evidence type="ECO:0000256" key="6">
    <source>
        <dbReference type="SAM" id="Phobius"/>
    </source>
</evidence>
<accession>A0A963Z216</accession>
<keyword evidence="3 6" id="KW-0812">Transmembrane</keyword>
<organism evidence="7 8">
    <name type="scientific">Acidisoma cellulosilyticum</name>
    <dbReference type="NCBI Taxonomy" id="2802395"/>
    <lineage>
        <taxon>Bacteria</taxon>
        <taxon>Pseudomonadati</taxon>
        <taxon>Pseudomonadota</taxon>
        <taxon>Alphaproteobacteria</taxon>
        <taxon>Acetobacterales</taxon>
        <taxon>Acidocellaceae</taxon>
        <taxon>Acidisoma</taxon>
    </lineage>
</organism>
<dbReference type="AlphaFoldDB" id="A0A963Z216"/>
<feature type="transmembrane region" description="Helical" evidence="6">
    <location>
        <begin position="215"/>
        <end position="237"/>
    </location>
</feature>
<reference evidence="7 8" key="1">
    <citation type="journal article" date="2021" name="Microorganisms">
        <title>Acidisoma silvae sp. nov. and Acidisomacellulosilytica sp. nov., Two Acidophilic Bacteria Isolated from Decaying Wood, Hydrolyzing Cellulose and Producing Poly-3-hydroxybutyrate.</title>
        <authorList>
            <person name="Mieszkin S."/>
            <person name="Pouder E."/>
            <person name="Uroz S."/>
            <person name="Simon-Colin C."/>
            <person name="Alain K."/>
        </authorList>
    </citation>
    <scope>NUCLEOTIDE SEQUENCE [LARGE SCALE GENOMIC DNA]</scope>
    <source>
        <strain evidence="7 8">HW T5.17</strain>
    </source>
</reference>
<evidence type="ECO:0000256" key="4">
    <source>
        <dbReference type="ARBA" id="ARBA00022989"/>
    </source>
</evidence>
<keyword evidence="4 6" id="KW-1133">Transmembrane helix</keyword>
<dbReference type="Proteomes" id="UP000721844">
    <property type="component" value="Unassembled WGS sequence"/>
</dbReference>
<feature type="transmembrane region" description="Helical" evidence="6">
    <location>
        <begin position="60"/>
        <end position="79"/>
    </location>
</feature>
<feature type="transmembrane region" description="Helical" evidence="6">
    <location>
        <begin position="293"/>
        <end position="315"/>
    </location>
</feature>
<dbReference type="GO" id="GO:0005886">
    <property type="term" value="C:plasma membrane"/>
    <property type="evidence" value="ECO:0007669"/>
    <property type="project" value="UniProtKB-SubCell"/>
</dbReference>
<dbReference type="GO" id="GO:0015658">
    <property type="term" value="F:branched-chain amino acid transmembrane transporter activity"/>
    <property type="evidence" value="ECO:0007669"/>
    <property type="project" value="InterPro"/>
</dbReference>
<feature type="transmembrane region" description="Helical" evidence="6">
    <location>
        <begin position="165"/>
        <end position="185"/>
    </location>
</feature>